<feature type="compositionally biased region" description="Basic residues" evidence="2">
    <location>
        <begin position="31"/>
        <end position="40"/>
    </location>
</feature>
<feature type="compositionally biased region" description="Basic residues" evidence="2">
    <location>
        <begin position="1"/>
        <end position="11"/>
    </location>
</feature>
<evidence type="ECO:0000256" key="2">
    <source>
        <dbReference type="SAM" id="MobiDB-lite"/>
    </source>
</evidence>
<reference evidence="4" key="1">
    <citation type="submission" date="2022-08" db="EMBL/GenBank/DDBJ databases">
        <authorList>
            <person name="Marques A."/>
        </authorList>
    </citation>
    <scope>NUCLEOTIDE SEQUENCE</scope>
    <source>
        <strain evidence="4">RhyPub2mFocal</strain>
        <tissue evidence="4">Leaves</tissue>
    </source>
</reference>
<evidence type="ECO:0000313" key="5">
    <source>
        <dbReference type="Proteomes" id="UP001140206"/>
    </source>
</evidence>
<feature type="region of interest" description="Disordered" evidence="2">
    <location>
        <begin position="1"/>
        <end position="46"/>
    </location>
</feature>
<dbReference type="PANTHER" id="PTHR35481:SF1">
    <property type="entry name" value="DNA-DIRECTED RNA POLYMERASE SUBUNIT ALPHA"/>
    <property type="match status" value="1"/>
</dbReference>
<feature type="coiled-coil region" evidence="1">
    <location>
        <begin position="119"/>
        <end position="146"/>
    </location>
</feature>
<accession>A0AAV8CMT2</accession>
<feature type="domain" description="DUF7903" evidence="3">
    <location>
        <begin position="46"/>
        <end position="397"/>
    </location>
</feature>
<comment type="caution">
    <text evidence="4">The sequence shown here is derived from an EMBL/GenBank/DDBJ whole genome shotgun (WGS) entry which is preliminary data.</text>
</comment>
<evidence type="ECO:0000313" key="4">
    <source>
        <dbReference type="EMBL" id="KAJ4756030.1"/>
    </source>
</evidence>
<name>A0AAV8CMT2_9POAL</name>
<dbReference type="EMBL" id="JAMFTS010000005">
    <property type="protein sequence ID" value="KAJ4756030.1"/>
    <property type="molecule type" value="Genomic_DNA"/>
</dbReference>
<evidence type="ECO:0000259" key="3">
    <source>
        <dbReference type="Pfam" id="PF25475"/>
    </source>
</evidence>
<sequence>MSYVPPHKRHDRNLTPTPVPSSLNPKPFSSPRHRHHHHHQASSIPSSKIVYSPRSICRWYSTSSDSEALALVPYDSELIERKYGSKPLTLTVADEAGLGKEEERAVLRGIVEKVAKNLIEISQYALEEKEKEKEKEREEREDVKLLLVARVGKVLFNGDSSVCLDSIKKASMSEDEGWNKLISKTFYTDVSEEYITEVEELLVGKFGFKFEAAKEHYHVKIFDKRQPDSTISCKCTASHDGNIKLYKIELKQLRYMVTDISCVSKNFDLRIMLTTKKKLKNLDADVANGIDQLISAAVTDSDVKGGLRWPLGKESVADRFVIVGVWHTKYKALSRDKMRVKMRLADRFDYRTSTGEAANEVSFKLSGMPEQLTEDNFREGRVIDMIQGAVDMIWDNFLTLGSTCI</sequence>
<feature type="compositionally biased region" description="Polar residues" evidence="2">
    <location>
        <begin position="14"/>
        <end position="24"/>
    </location>
</feature>
<evidence type="ECO:0000256" key="1">
    <source>
        <dbReference type="SAM" id="Coils"/>
    </source>
</evidence>
<keyword evidence="1" id="KW-0175">Coiled coil</keyword>
<dbReference type="Proteomes" id="UP001140206">
    <property type="component" value="Chromosome 5"/>
</dbReference>
<protein>
    <recommendedName>
        <fullName evidence="3">DUF7903 domain-containing protein</fullName>
    </recommendedName>
</protein>
<dbReference type="AlphaFoldDB" id="A0AAV8CMT2"/>
<keyword evidence="5" id="KW-1185">Reference proteome</keyword>
<organism evidence="4 5">
    <name type="scientific">Rhynchospora pubera</name>
    <dbReference type="NCBI Taxonomy" id="906938"/>
    <lineage>
        <taxon>Eukaryota</taxon>
        <taxon>Viridiplantae</taxon>
        <taxon>Streptophyta</taxon>
        <taxon>Embryophyta</taxon>
        <taxon>Tracheophyta</taxon>
        <taxon>Spermatophyta</taxon>
        <taxon>Magnoliopsida</taxon>
        <taxon>Liliopsida</taxon>
        <taxon>Poales</taxon>
        <taxon>Cyperaceae</taxon>
        <taxon>Cyperoideae</taxon>
        <taxon>Rhynchosporeae</taxon>
        <taxon>Rhynchospora</taxon>
    </lineage>
</organism>
<dbReference type="PANTHER" id="PTHR35481">
    <property type="entry name" value="DNA-DIRECTED RNA POLYMERASE SUBUNIT ALPHA"/>
    <property type="match status" value="1"/>
</dbReference>
<gene>
    <name evidence="4" type="ORF">LUZ62_090435</name>
</gene>
<dbReference type="InterPro" id="IPR057225">
    <property type="entry name" value="DUF7903"/>
</dbReference>
<dbReference type="Pfam" id="PF25475">
    <property type="entry name" value="DUF7903"/>
    <property type="match status" value="1"/>
</dbReference>
<proteinExistence type="predicted"/>